<proteinExistence type="predicted"/>
<name>A0ABX0SHS3_9ACTN</name>
<keyword evidence="3" id="KW-1185">Reference proteome</keyword>
<dbReference type="EMBL" id="JAAMOZ010000001">
    <property type="protein sequence ID" value="NIH56301.1"/>
    <property type="molecule type" value="Genomic_DNA"/>
</dbReference>
<organism evidence="2 3">
    <name type="scientific">Brooklawnia cerclae</name>
    <dbReference type="NCBI Taxonomy" id="349934"/>
    <lineage>
        <taxon>Bacteria</taxon>
        <taxon>Bacillati</taxon>
        <taxon>Actinomycetota</taxon>
        <taxon>Actinomycetes</taxon>
        <taxon>Propionibacteriales</taxon>
        <taxon>Propionibacteriaceae</taxon>
        <taxon>Brooklawnia</taxon>
    </lineage>
</organism>
<dbReference type="SUPFAM" id="SSF54909">
    <property type="entry name" value="Dimeric alpha+beta barrel"/>
    <property type="match status" value="1"/>
</dbReference>
<keyword evidence="2" id="KW-0560">Oxidoreductase</keyword>
<comment type="caution">
    <text evidence="2">The sequence shown here is derived from an EMBL/GenBank/DDBJ whole genome shotgun (WGS) entry which is preliminary data.</text>
</comment>
<dbReference type="Proteomes" id="UP000749311">
    <property type="component" value="Unassembled WGS sequence"/>
</dbReference>
<dbReference type="GO" id="GO:0004497">
    <property type="term" value="F:monooxygenase activity"/>
    <property type="evidence" value="ECO:0007669"/>
    <property type="project" value="UniProtKB-KW"/>
</dbReference>
<evidence type="ECO:0000259" key="1">
    <source>
        <dbReference type="PROSITE" id="PS51725"/>
    </source>
</evidence>
<dbReference type="Gene3D" id="3.30.70.100">
    <property type="match status" value="1"/>
</dbReference>
<dbReference type="PROSITE" id="PS51725">
    <property type="entry name" value="ABM"/>
    <property type="match status" value="1"/>
</dbReference>
<dbReference type="Pfam" id="PF03992">
    <property type="entry name" value="ABM"/>
    <property type="match status" value="1"/>
</dbReference>
<keyword evidence="2" id="KW-0503">Monooxygenase</keyword>
<gene>
    <name evidence="2" type="ORF">FB473_000946</name>
</gene>
<dbReference type="InterPro" id="IPR007138">
    <property type="entry name" value="ABM_dom"/>
</dbReference>
<dbReference type="InterPro" id="IPR011008">
    <property type="entry name" value="Dimeric_a/b-barrel"/>
</dbReference>
<accession>A0ABX0SHS3</accession>
<dbReference type="PANTHER" id="PTHR33336">
    <property type="entry name" value="QUINOL MONOOXYGENASE YGIN-RELATED"/>
    <property type="match status" value="1"/>
</dbReference>
<dbReference type="InterPro" id="IPR050744">
    <property type="entry name" value="AI-2_Isomerase_LsrG"/>
</dbReference>
<feature type="domain" description="ABM" evidence="1">
    <location>
        <begin position="3"/>
        <end position="94"/>
    </location>
</feature>
<evidence type="ECO:0000313" key="2">
    <source>
        <dbReference type="EMBL" id="NIH56301.1"/>
    </source>
</evidence>
<evidence type="ECO:0000313" key="3">
    <source>
        <dbReference type="Proteomes" id="UP000749311"/>
    </source>
</evidence>
<sequence>MSVTLNALITVKPEFRESYLALARTMIEKSRAEEGNISYTLYENIEAPSSFVFVEEWVDVAAIEEVHNVSAHFIEFRKQNKEMLERETVVKRYFPAE</sequence>
<protein>
    <submittedName>
        <fullName evidence="2">Quinol monooxygenase YgiN</fullName>
    </submittedName>
</protein>
<reference evidence="2 3" key="1">
    <citation type="submission" date="2020-02" db="EMBL/GenBank/DDBJ databases">
        <title>Sequencing the genomes of 1000 actinobacteria strains.</title>
        <authorList>
            <person name="Klenk H.-P."/>
        </authorList>
    </citation>
    <scope>NUCLEOTIDE SEQUENCE [LARGE SCALE GENOMIC DNA]</scope>
    <source>
        <strain evidence="2 3">DSM 19609</strain>
    </source>
</reference>
<dbReference type="RefSeq" id="WP_167165307.1">
    <property type="nucleotide sequence ID" value="NZ_BAAAOO010000002.1"/>
</dbReference>
<dbReference type="PANTHER" id="PTHR33336:SF15">
    <property type="entry name" value="ABM DOMAIN-CONTAINING PROTEIN"/>
    <property type="match status" value="1"/>
</dbReference>